<dbReference type="Pfam" id="PF13188">
    <property type="entry name" value="PAS_8"/>
    <property type="match status" value="1"/>
</dbReference>
<evidence type="ECO:0000256" key="6">
    <source>
        <dbReference type="ARBA" id="ARBA00022741"/>
    </source>
</evidence>
<dbReference type="SMART" id="SM00387">
    <property type="entry name" value="HATPase_c"/>
    <property type="match status" value="1"/>
</dbReference>
<accession>A0A3D9I4D5</accession>
<evidence type="ECO:0000256" key="5">
    <source>
        <dbReference type="ARBA" id="ARBA00022679"/>
    </source>
</evidence>
<comment type="similarity">
    <text evidence="2">In the N-terminal section; belongs to the phytochrome family.</text>
</comment>
<keyword evidence="5" id="KW-0808">Transferase</keyword>
<evidence type="ECO:0000256" key="3">
    <source>
        <dbReference type="ARBA" id="ARBA00012438"/>
    </source>
</evidence>
<gene>
    <name evidence="16" type="ORF">DFP98_13968</name>
</gene>
<dbReference type="GO" id="GO:0005886">
    <property type="term" value="C:plasma membrane"/>
    <property type="evidence" value="ECO:0007669"/>
    <property type="project" value="TreeGrafter"/>
</dbReference>
<comment type="caution">
    <text evidence="16">The sequence shown here is derived from an EMBL/GenBank/DDBJ whole genome shotgun (WGS) entry which is preliminary data.</text>
</comment>
<keyword evidence="8" id="KW-0067">ATP-binding</keyword>
<dbReference type="Gene3D" id="3.30.450.20">
    <property type="entry name" value="PAS domain"/>
    <property type="match status" value="1"/>
</dbReference>
<dbReference type="PANTHER" id="PTHR43047:SF64">
    <property type="entry name" value="HISTIDINE KINASE CONTAINING CHEY-HOMOLOGOUS RECEIVER DOMAIN AND PAS DOMAIN-RELATED"/>
    <property type="match status" value="1"/>
</dbReference>
<dbReference type="PRINTS" id="PR00344">
    <property type="entry name" value="BCTRLSENSOR"/>
</dbReference>
<dbReference type="InterPro" id="IPR003661">
    <property type="entry name" value="HisK_dim/P_dom"/>
</dbReference>
<dbReference type="SMART" id="SM00448">
    <property type="entry name" value="REC"/>
    <property type="match status" value="1"/>
</dbReference>
<evidence type="ECO:0000256" key="10">
    <source>
        <dbReference type="ARBA" id="ARBA00074306"/>
    </source>
</evidence>
<dbReference type="CDD" id="cd00082">
    <property type="entry name" value="HisKA"/>
    <property type="match status" value="1"/>
</dbReference>
<name>A0A3D9I4D5_9BACL</name>
<dbReference type="SUPFAM" id="SSF55874">
    <property type="entry name" value="ATPase domain of HSP90 chaperone/DNA topoisomerase II/histidine kinase"/>
    <property type="match status" value="1"/>
</dbReference>
<dbReference type="InterPro" id="IPR001789">
    <property type="entry name" value="Sig_transdc_resp-reg_receiver"/>
</dbReference>
<dbReference type="GO" id="GO:0009927">
    <property type="term" value="F:histidine phosphotransfer kinase activity"/>
    <property type="evidence" value="ECO:0007669"/>
    <property type="project" value="TreeGrafter"/>
</dbReference>
<dbReference type="PANTHER" id="PTHR43047">
    <property type="entry name" value="TWO-COMPONENT HISTIDINE PROTEIN KINASE"/>
    <property type="match status" value="1"/>
</dbReference>
<dbReference type="SMART" id="SM00388">
    <property type="entry name" value="HisKA"/>
    <property type="match status" value="1"/>
</dbReference>
<evidence type="ECO:0000256" key="4">
    <source>
        <dbReference type="ARBA" id="ARBA00022553"/>
    </source>
</evidence>
<feature type="modified residue" description="4-aspartylphosphate" evidence="11">
    <location>
        <position position="57"/>
    </location>
</feature>
<evidence type="ECO:0000313" key="17">
    <source>
        <dbReference type="Proteomes" id="UP000256977"/>
    </source>
</evidence>
<dbReference type="Gene3D" id="3.30.565.10">
    <property type="entry name" value="Histidine kinase-like ATPase, C-terminal domain"/>
    <property type="match status" value="1"/>
</dbReference>
<dbReference type="InterPro" id="IPR003594">
    <property type="entry name" value="HATPase_dom"/>
</dbReference>
<keyword evidence="9" id="KW-0902">Two-component regulatory system</keyword>
<keyword evidence="4 11" id="KW-0597">Phosphoprotein</keyword>
<proteinExistence type="inferred from homology"/>
<dbReference type="OrthoDB" id="9790669at2"/>
<dbReference type="Gene3D" id="3.40.50.2300">
    <property type="match status" value="1"/>
</dbReference>
<dbReference type="InterPro" id="IPR004358">
    <property type="entry name" value="Sig_transdc_His_kin-like_C"/>
</dbReference>
<feature type="domain" description="Histidine kinase" evidence="13">
    <location>
        <begin position="306"/>
        <end position="530"/>
    </location>
</feature>
<dbReference type="Gene3D" id="1.10.287.130">
    <property type="match status" value="1"/>
</dbReference>
<dbReference type="SUPFAM" id="SSF52172">
    <property type="entry name" value="CheY-like"/>
    <property type="match status" value="1"/>
</dbReference>
<dbReference type="GO" id="GO:0000155">
    <property type="term" value="F:phosphorelay sensor kinase activity"/>
    <property type="evidence" value="ECO:0007669"/>
    <property type="project" value="InterPro"/>
</dbReference>
<dbReference type="GO" id="GO:0005524">
    <property type="term" value="F:ATP binding"/>
    <property type="evidence" value="ECO:0007669"/>
    <property type="project" value="UniProtKB-KW"/>
</dbReference>
<dbReference type="FunFam" id="3.30.565.10:FF:000010">
    <property type="entry name" value="Sensor histidine kinase RcsC"/>
    <property type="match status" value="1"/>
</dbReference>
<dbReference type="Pfam" id="PF00512">
    <property type="entry name" value="HisKA"/>
    <property type="match status" value="1"/>
</dbReference>
<organism evidence="16 17">
    <name type="scientific">Cohnella phaseoli</name>
    <dbReference type="NCBI Taxonomy" id="456490"/>
    <lineage>
        <taxon>Bacteria</taxon>
        <taxon>Bacillati</taxon>
        <taxon>Bacillota</taxon>
        <taxon>Bacilli</taxon>
        <taxon>Bacillales</taxon>
        <taxon>Paenibacillaceae</taxon>
        <taxon>Cohnella</taxon>
    </lineage>
</organism>
<reference evidence="16 17" key="1">
    <citation type="submission" date="2018-07" db="EMBL/GenBank/DDBJ databases">
        <title>Genomic Encyclopedia of Type Strains, Phase III (KMG-III): the genomes of soil and plant-associated and newly described type strains.</title>
        <authorList>
            <person name="Whitman W."/>
        </authorList>
    </citation>
    <scope>NUCLEOTIDE SEQUENCE [LARGE SCALE GENOMIC DNA]</scope>
    <source>
        <strain evidence="16 17">CECT 7287</strain>
    </source>
</reference>
<keyword evidence="6" id="KW-0547">Nucleotide-binding</keyword>
<dbReference type="CDD" id="cd00130">
    <property type="entry name" value="PAS"/>
    <property type="match status" value="1"/>
</dbReference>
<evidence type="ECO:0000256" key="7">
    <source>
        <dbReference type="ARBA" id="ARBA00022777"/>
    </source>
</evidence>
<evidence type="ECO:0000259" key="15">
    <source>
        <dbReference type="PROSITE" id="PS50112"/>
    </source>
</evidence>
<dbReference type="InterPro" id="IPR011006">
    <property type="entry name" value="CheY-like_superfamily"/>
</dbReference>
<dbReference type="InterPro" id="IPR000014">
    <property type="entry name" value="PAS"/>
</dbReference>
<dbReference type="AlphaFoldDB" id="A0A3D9I4D5"/>
<dbReference type="Pfam" id="PF00072">
    <property type="entry name" value="Response_reg"/>
    <property type="match status" value="1"/>
</dbReference>
<evidence type="ECO:0000256" key="8">
    <source>
        <dbReference type="ARBA" id="ARBA00022840"/>
    </source>
</evidence>
<feature type="domain" description="Response regulatory" evidence="14">
    <location>
        <begin position="8"/>
        <end position="125"/>
    </location>
</feature>
<dbReference type="Pfam" id="PF02518">
    <property type="entry name" value="HATPase_c"/>
    <property type="match status" value="1"/>
</dbReference>
<dbReference type="RefSeq" id="WP_116064942.1">
    <property type="nucleotide sequence ID" value="NZ_QRDZ01000039.1"/>
</dbReference>
<evidence type="ECO:0000256" key="1">
    <source>
        <dbReference type="ARBA" id="ARBA00000085"/>
    </source>
</evidence>
<dbReference type="NCBIfam" id="TIGR00229">
    <property type="entry name" value="sensory_box"/>
    <property type="match status" value="1"/>
</dbReference>
<keyword evidence="7 16" id="KW-0418">Kinase</keyword>
<protein>
    <recommendedName>
        <fullName evidence="10">Circadian input-output histidine kinase CikA</fullName>
        <ecNumber evidence="3">2.7.13.3</ecNumber>
    </recommendedName>
</protein>
<dbReference type="EMBL" id="QRDZ01000039">
    <property type="protein sequence ID" value="RED56510.1"/>
    <property type="molecule type" value="Genomic_DNA"/>
</dbReference>
<keyword evidence="17" id="KW-1185">Reference proteome</keyword>
<dbReference type="PROSITE" id="PS50109">
    <property type="entry name" value="HIS_KIN"/>
    <property type="match status" value="1"/>
</dbReference>
<keyword evidence="12" id="KW-0175">Coiled coil</keyword>
<feature type="domain" description="PAS" evidence="15">
    <location>
        <begin position="165"/>
        <end position="209"/>
    </location>
</feature>
<dbReference type="Proteomes" id="UP000256977">
    <property type="component" value="Unassembled WGS sequence"/>
</dbReference>
<dbReference type="SUPFAM" id="SSF47384">
    <property type="entry name" value="Homodimeric domain of signal transducing histidine kinase"/>
    <property type="match status" value="1"/>
</dbReference>
<evidence type="ECO:0000256" key="9">
    <source>
        <dbReference type="ARBA" id="ARBA00023012"/>
    </source>
</evidence>
<dbReference type="InterPro" id="IPR035965">
    <property type="entry name" value="PAS-like_dom_sf"/>
</dbReference>
<feature type="coiled-coil region" evidence="12">
    <location>
        <begin position="124"/>
        <end position="154"/>
    </location>
</feature>
<dbReference type="CDD" id="cd16922">
    <property type="entry name" value="HATPase_EvgS-ArcB-TorS-like"/>
    <property type="match status" value="1"/>
</dbReference>
<evidence type="ECO:0000259" key="13">
    <source>
        <dbReference type="PROSITE" id="PS50109"/>
    </source>
</evidence>
<evidence type="ECO:0000256" key="2">
    <source>
        <dbReference type="ARBA" id="ARBA00006402"/>
    </source>
</evidence>
<dbReference type="InterPro" id="IPR036097">
    <property type="entry name" value="HisK_dim/P_sf"/>
</dbReference>
<dbReference type="PROSITE" id="PS50112">
    <property type="entry name" value="PAS"/>
    <property type="match status" value="1"/>
</dbReference>
<dbReference type="PROSITE" id="PS50110">
    <property type="entry name" value="RESPONSE_REGULATORY"/>
    <property type="match status" value="1"/>
</dbReference>
<dbReference type="InterPro" id="IPR005467">
    <property type="entry name" value="His_kinase_dom"/>
</dbReference>
<dbReference type="EC" id="2.7.13.3" evidence="3"/>
<comment type="catalytic activity">
    <reaction evidence="1">
        <text>ATP + protein L-histidine = ADP + protein N-phospho-L-histidine.</text>
        <dbReference type="EC" id="2.7.13.3"/>
    </reaction>
</comment>
<dbReference type="SUPFAM" id="SSF55785">
    <property type="entry name" value="PYP-like sensor domain (PAS domain)"/>
    <property type="match status" value="1"/>
</dbReference>
<sequence>MPERHPVSLLIVDDHIENLLAMEATLGGEGYRLVRAQSGEEALRHLLREDFAVIVMDVQMPGMDGFETARLIKARDRSKHIPILFITATSKEIVHQFEGYSTGAIDYLIKPVTASIVKAKIGALVRLYRSNRELERQRTELHKRTEELEAVNREMLRVTYSLSTEEAKSRMIFDTSIDGMFTFDDTGTVQSANPAMGRLFGYPATRMIGFRAEDLLPRFAEMQRPASEEDGAGYLTGVVREMPAVRSTGVAFEAEIQLGEAVINQQRLFACTVRDITERKGTLRQLTEAKNIAERASRAKSEFLAMMSHEMRTPLNALLGVADLLMDFPFDERHKAFPRAIKDNADRLLTIVNDLLEYTRLESGKEEFDSQPFSVSDTIGQIVADYSEEADRKSLLLNLAVDSLVPQYVRGDPAKYAEIVRRLVDNAIKFTEKGRIDVFIGVDNVERQEAEPIRLSVAVEDTGIGIPEDQLERLFLPFSQIDSSLARQFEGLGLGLAMCQSLAKAMGGEIRLEAKEGAGSRFVCVVAVEPFYSAV</sequence>
<evidence type="ECO:0000256" key="11">
    <source>
        <dbReference type="PROSITE-ProRule" id="PRU00169"/>
    </source>
</evidence>
<dbReference type="InterPro" id="IPR036890">
    <property type="entry name" value="HATPase_C_sf"/>
</dbReference>
<dbReference type="SMART" id="SM00091">
    <property type="entry name" value="PAS"/>
    <property type="match status" value="1"/>
</dbReference>
<evidence type="ECO:0000256" key="12">
    <source>
        <dbReference type="SAM" id="Coils"/>
    </source>
</evidence>
<evidence type="ECO:0000259" key="14">
    <source>
        <dbReference type="PROSITE" id="PS50110"/>
    </source>
</evidence>
<evidence type="ECO:0000313" key="16">
    <source>
        <dbReference type="EMBL" id="RED56510.1"/>
    </source>
</evidence>